<keyword evidence="3" id="KW-0597">Phosphoprotein</keyword>
<feature type="transmembrane region" description="Helical" evidence="4">
    <location>
        <begin position="126"/>
        <end position="146"/>
    </location>
</feature>
<dbReference type="SUPFAM" id="SSF55785">
    <property type="entry name" value="PYP-like sensor domain (PAS domain)"/>
    <property type="match status" value="1"/>
</dbReference>
<evidence type="ECO:0000256" key="2">
    <source>
        <dbReference type="ARBA" id="ARBA00012438"/>
    </source>
</evidence>
<dbReference type="Proteomes" id="UP000694660">
    <property type="component" value="Unassembled WGS sequence"/>
</dbReference>
<dbReference type="InterPro" id="IPR000014">
    <property type="entry name" value="PAS"/>
</dbReference>
<dbReference type="InterPro" id="IPR005467">
    <property type="entry name" value="His_kinase_dom"/>
</dbReference>
<dbReference type="PROSITE" id="PS50109">
    <property type="entry name" value="HIS_KIN"/>
    <property type="match status" value="1"/>
</dbReference>
<comment type="catalytic activity">
    <reaction evidence="1">
        <text>ATP + protein L-histidine = ADP + protein N-phospho-L-histidine.</text>
        <dbReference type="EC" id="2.7.13.3"/>
    </reaction>
</comment>
<protein>
    <recommendedName>
        <fullName evidence="2">histidine kinase</fullName>
        <ecNumber evidence="2">2.7.13.3</ecNumber>
    </recommendedName>
</protein>
<organism evidence="6 7">
    <name type="scientific">Denitromonas iodatirespirans</name>
    <dbReference type="NCBI Taxonomy" id="2795389"/>
    <lineage>
        <taxon>Bacteria</taxon>
        <taxon>Pseudomonadati</taxon>
        <taxon>Pseudomonadota</taxon>
        <taxon>Betaproteobacteria</taxon>
        <taxon>Rhodocyclales</taxon>
        <taxon>Zoogloeaceae</taxon>
        <taxon>Denitromonas</taxon>
    </lineage>
</organism>
<dbReference type="Pfam" id="PF02518">
    <property type="entry name" value="HATPase_c"/>
    <property type="match status" value="1"/>
</dbReference>
<keyword evidence="7" id="KW-1185">Reference proteome</keyword>
<keyword evidence="4" id="KW-0812">Transmembrane</keyword>
<dbReference type="GO" id="GO:0000155">
    <property type="term" value="F:phosphorelay sensor kinase activity"/>
    <property type="evidence" value="ECO:0007669"/>
    <property type="project" value="InterPro"/>
</dbReference>
<name>A0A944DBN8_DENI1</name>
<dbReference type="Pfam" id="PF00512">
    <property type="entry name" value="HisKA"/>
    <property type="match status" value="1"/>
</dbReference>
<dbReference type="InterPro" id="IPR004358">
    <property type="entry name" value="Sig_transdc_His_kin-like_C"/>
</dbReference>
<dbReference type="Pfam" id="PF13188">
    <property type="entry name" value="PAS_8"/>
    <property type="match status" value="1"/>
</dbReference>
<dbReference type="Pfam" id="PF25323">
    <property type="entry name" value="6TM_PilS"/>
    <property type="match status" value="1"/>
</dbReference>
<proteinExistence type="predicted"/>
<dbReference type="InterPro" id="IPR003594">
    <property type="entry name" value="HATPase_dom"/>
</dbReference>
<dbReference type="RefSeq" id="WP_214361916.1">
    <property type="nucleotide sequence ID" value="NZ_JAEKFT010000013.1"/>
</dbReference>
<keyword evidence="4" id="KW-1133">Transmembrane helix</keyword>
<dbReference type="SUPFAM" id="SSF47384">
    <property type="entry name" value="Homodimeric domain of signal transducing histidine kinase"/>
    <property type="match status" value="1"/>
</dbReference>
<evidence type="ECO:0000256" key="3">
    <source>
        <dbReference type="ARBA" id="ARBA00022553"/>
    </source>
</evidence>
<dbReference type="PANTHER" id="PTHR43065:SF52">
    <property type="entry name" value="SENSOR PROTEIN KINASE PILS"/>
    <property type="match status" value="1"/>
</dbReference>
<evidence type="ECO:0000256" key="4">
    <source>
        <dbReference type="SAM" id="Phobius"/>
    </source>
</evidence>
<accession>A0A944DBN8</accession>
<evidence type="ECO:0000313" key="7">
    <source>
        <dbReference type="Proteomes" id="UP000694660"/>
    </source>
</evidence>
<keyword evidence="4" id="KW-0472">Membrane</keyword>
<evidence type="ECO:0000256" key="1">
    <source>
        <dbReference type="ARBA" id="ARBA00000085"/>
    </source>
</evidence>
<dbReference type="Gene3D" id="3.30.450.20">
    <property type="entry name" value="PAS domain"/>
    <property type="match status" value="1"/>
</dbReference>
<evidence type="ECO:0000313" key="6">
    <source>
        <dbReference type="EMBL" id="MBT0962101.1"/>
    </source>
</evidence>
<reference evidence="7" key="1">
    <citation type="journal article" date="2022" name="ISME J.">
        <title>Genetic and phylogenetic analysis of dissimilatory iodate-reducing bacteria identifies potential niches across the world's oceans.</title>
        <authorList>
            <person name="Reyes-Umana V."/>
            <person name="Henning Z."/>
            <person name="Lee K."/>
            <person name="Barnum T.P."/>
            <person name="Coates J.D."/>
        </authorList>
    </citation>
    <scope>NUCLEOTIDE SEQUENCE [LARGE SCALE GENOMIC DNA]</scope>
    <source>
        <strain evidence="7">IR12</strain>
    </source>
</reference>
<dbReference type="CDD" id="cd00082">
    <property type="entry name" value="HisKA"/>
    <property type="match status" value="1"/>
</dbReference>
<dbReference type="SMART" id="SM00388">
    <property type="entry name" value="HisKA"/>
    <property type="match status" value="1"/>
</dbReference>
<dbReference type="InterPro" id="IPR035965">
    <property type="entry name" value="PAS-like_dom_sf"/>
</dbReference>
<dbReference type="SUPFAM" id="SSF55874">
    <property type="entry name" value="ATPase domain of HSP90 chaperone/DNA topoisomerase II/histidine kinase"/>
    <property type="match status" value="1"/>
</dbReference>
<comment type="caution">
    <text evidence="6">The sequence shown here is derived from an EMBL/GenBank/DDBJ whole genome shotgun (WGS) entry which is preliminary data.</text>
</comment>
<sequence>MPATRDTDPLSADLARRRSLRYLNLFRLVMAAVFLFFGKTIGLGEEAPGLFLGFAAVYLFAVLALGFPDAVERLGLNRVVTVQMLVDITALTLLMAVSGGTRGGLPMLLMVLLAGGGLVSHGRWVLFYAAVATLAVLAENSVRLLVRGAASDFFVVGMVCIGFFGVALMARLLAIRALANEALAQSRGADLARQQAINERIIEDMHDGAIVVDAELRVRQANPQAAALLGLPLPVGASMRELAPALAQMLADPAADCHQCRPDGGKPLRCRVVRAEGDGGHTIIYLQDLEAIQAQAQQIKLAALGRLTASIAHEIRNPLTAVTQAAELLSEEKRAESQARLIRIINDNALRIEKLVRDVLSLGRRDRALPEALPLAAFVTEVLDEFTLHGETEKAQVVAQIPPELTLAFDRAHLHQVLWNLLTNARRYASPAAGAIRVTAEREDGHTRLHVIDDGPGIRAEDRAHLFEPFFTTHAKGTGLGLYIARELADANRATLSLRDTATGAHFCLSGPSEP</sequence>
<dbReference type="PRINTS" id="PR00344">
    <property type="entry name" value="BCTRLSENSOR"/>
</dbReference>
<dbReference type="AlphaFoldDB" id="A0A944DBN8"/>
<dbReference type="InterPro" id="IPR036097">
    <property type="entry name" value="HisK_dim/P_sf"/>
</dbReference>
<evidence type="ECO:0000259" key="5">
    <source>
        <dbReference type="PROSITE" id="PS50109"/>
    </source>
</evidence>
<dbReference type="PANTHER" id="PTHR43065">
    <property type="entry name" value="SENSOR HISTIDINE KINASE"/>
    <property type="match status" value="1"/>
</dbReference>
<dbReference type="Gene3D" id="3.30.565.10">
    <property type="entry name" value="Histidine kinase-like ATPase, C-terminal domain"/>
    <property type="match status" value="1"/>
</dbReference>
<dbReference type="Gene3D" id="1.10.287.130">
    <property type="match status" value="1"/>
</dbReference>
<gene>
    <name evidence="6" type="ORF">I8J34_13050</name>
</gene>
<feature type="transmembrane region" description="Helical" evidence="4">
    <location>
        <begin position="49"/>
        <end position="67"/>
    </location>
</feature>
<dbReference type="EC" id="2.7.13.3" evidence="2"/>
<feature type="domain" description="Histidine kinase" evidence="5">
    <location>
        <begin position="310"/>
        <end position="515"/>
    </location>
</feature>
<feature type="transmembrane region" description="Helical" evidence="4">
    <location>
        <begin position="153"/>
        <end position="174"/>
    </location>
</feature>
<dbReference type="InterPro" id="IPR036890">
    <property type="entry name" value="HATPase_C_sf"/>
</dbReference>
<dbReference type="InterPro" id="IPR003661">
    <property type="entry name" value="HisK_dim/P_dom"/>
</dbReference>
<dbReference type="EMBL" id="JAEKFT010000013">
    <property type="protein sequence ID" value="MBT0962101.1"/>
    <property type="molecule type" value="Genomic_DNA"/>
</dbReference>
<feature type="transmembrane region" description="Helical" evidence="4">
    <location>
        <begin position="20"/>
        <end position="37"/>
    </location>
</feature>
<dbReference type="SMART" id="SM00387">
    <property type="entry name" value="HATPase_c"/>
    <property type="match status" value="1"/>
</dbReference>